<evidence type="ECO:0000313" key="2">
    <source>
        <dbReference type="Proteomes" id="UP000269208"/>
    </source>
</evidence>
<dbReference type="AlphaFoldDB" id="A0A3S4LT26"/>
<gene>
    <name evidence="1" type="ORF">NCTC6754_03802</name>
</gene>
<accession>A0A3S4LT26</accession>
<evidence type="ECO:0000313" key="1">
    <source>
        <dbReference type="EMBL" id="VEB55377.1"/>
    </source>
</evidence>
<name>A0A3S4LT26_SALET</name>
<dbReference type="Proteomes" id="UP000269208">
    <property type="component" value="Chromosome"/>
</dbReference>
<organism evidence="1 2">
    <name type="scientific">Salmonella enterica I</name>
    <dbReference type="NCBI Taxonomy" id="59201"/>
    <lineage>
        <taxon>Bacteria</taxon>
        <taxon>Pseudomonadati</taxon>
        <taxon>Pseudomonadota</taxon>
        <taxon>Gammaproteobacteria</taxon>
        <taxon>Enterobacterales</taxon>
        <taxon>Enterobacteriaceae</taxon>
        <taxon>Salmonella</taxon>
    </lineage>
</organism>
<proteinExistence type="predicted"/>
<protein>
    <submittedName>
        <fullName evidence="1">Uncharacterized protein</fullName>
    </submittedName>
</protein>
<reference evidence="1 2" key="1">
    <citation type="submission" date="2018-12" db="EMBL/GenBank/DDBJ databases">
        <authorList>
            <consortium name="Pathogen Informatics"/>
        </authorList>
    </citation>
    <scope>NUCLEOTIDE SEQUENCE [LARGE SCALE GENOMIC DNA]</scope>
    <source>
        <strain evidence="1 2">NCTC6754</strain>
    </source>
</reference>
<dbReference type="EMBL" id="LR134190">
    <property type="protein sequence ID" value="VEB55377.1"/>
    <property type="molecule type" value="Genomic_DNA"/>
</dbReference>
<sequence length="59" mass="6761">MGVVSNLIFLVRITKLDKLLYESVKATILRQEKIPLASFEKNMPSFTIQMRIFSPSGFL</sequence>